<keyword evidence="4" id="KW-1185">Reference proteome</keyword>
<reference evidence="3 4" key="1">
    <citation type="submission" date="2023-05" db="EMBL/GenBank/DDBJ databases">
        <title>Lithophilousrod everest ZFBP1038 complete genpme.</title>
        <authorList>
            <person name="Tian M."/>
        </authorList>
    </citation>
    <scope>NUCLEOTIDE SEQUENCE [LARGE SCALE GENOMIC DNA]</scope>
    <source>
        <strain evidence="3 4">ZFBP1038</strain>
    </source>
</reference>
<dbReference type="Proteomes" id="UP001209083">
    <property type="component" value="Chromosome"/>
</dbReference>
<dbReference type="InterPro" id="IPR012341">
    <property type="entry name" value="6hp_glycosidase-like_sf"/>
</dbReference>
<dbReference type="PANTHER" id="PTHR42899:SF1">
    <property type="entry name" value="SPERMATOGENESIS-ASSOCIATED PROTEIN 20"/>
    <property type="match status" value="1"/>
</dbReference>
<dbReference type="InterPro" id="IPR004879">
    <property type="entry name" value="Ssp411-like_TRX"/>
</dbReference>
<dbReference type="PIRSF" id="PIRSF006402">
    <property type="entry name" value="UCP006402_thioredoxin"/>
    <property type="match status" value="1"/>
</dbReference>
<name>A0ABY8QQP6_9MICO</name>
<dbReference type="Gene3D" id="3.40.30.10">
    <property type="entry name" value="Glutaredoxin"/>
    <property type="match status" value="1"/>
</dbReference>
<proteinExistence type="predicted"/>
<evidence type="ECO:0000313" key="3">
    <source>
        <dbReference type="EMBL" id="WGW11308.1"/>
    </source>
</evidence>
<evidence type="ECO:0000256" key="1">
    <source>
        <dbReference type="SAM" id="MobiDB-lite"/>
    </source>
</evidence>
<organism evidence="3 4">
    <name type="scientific">Saxibacter everestensis</name>
    <dbReference type="NCBI Taxonomy" id="2909229"/>
    <lineage>
        <taxon>Bacteria</taxon>
        <taxon>Bacillati</taxon>
        <taxon>Actinomycetota</taxon>
        <taxon>Actinomycetes</taxon>
        <taxon>Micrococcales</taxon>
        <taxon>Brevibacteriaceae</taxon>
        <taxon>Saxibacter</taxon>
    </lineage>
</organism>
<dbReference type="EMBL" id="CP090958">
    <property type="protein sequence ID" value="WGW11308.1"/>
    <property type="molecule type" value="Genomic_DNA"/>
</dbReference>
<dbReference type="InterPro" id="IPR024705">
    <property type="entry name" value="Ssp411"/>
</dbReference>
<dbReference type="PANTHER" id="PTHR42899">
    <property type="entry name" value="SPERMATOGENESIS-ASSOCIATED PROTEIN 20"/>
    <property type="match status" value="1"/>
</dbReference>
<dbReference type="Pfam" id="PF03190">
    <property type="entry name" value="Thioredox_DsbH"/>
    <property type="match status" value="1"/>
</dbReference>
<evidence type="ECO:0000313" key="4">
    <source>
        <dbReference type="Proteomes" id="UP001209083"/>
    </source>
</evidence>
<feature type="domain" description="Spermatogenesis-associated protein 20-like TRX" evidence="2">
    <location>
        <begin position="3"/>
        <end position="163"/>
    </location>
</feature>
<evidence type="ECO:0000259" key="2">
    <source>
        <dbReference type="Pfam" id="PF03190"/>
    </source>
</evidence>
<dbReference type="Gene3D" id="1.50.10.10">
    <property type="match status" value="2"/>
</dbReference>
<dbReference type="SUPFAM" id="SSF52833">
    <property type="entry name" value="Thioredoxin-like"/>
    <property type="match status" value="1"/>
</dbReference>
<dbReference type="InterPro" id="IPR036249">
    <property type="entry name" value="Thioredoxin-like_sf"/>
</dbReference>
<accession>A0ABY8QQP6</accession>
<feature type="region of interest" description="Disordered" evidence="1">
    <location>
        <begin position="609"/>
        <end position="641"/>
    </location>
</feature>
<dbReference type="RefSeq" id="WP_349638095.1">
    <property type="nucleotide sequence ID" value="NZ_CP090958.1"/>
</dbReference>
<dbReference type="InterPro" id="IPR008928">
    <property type="entry name" value="6-hairpin_glycosidase_sf"/>
</dbReference>
<gene>
    <name evidence="3" type="ORF">LWF01_14610</name>
</gene>
<dbReference type="SUPFAM" id="SSF48208">
    <property type="entry name" value="Six-hairpin glycosidases"/>
    <property type="match status" value="1"/>
</dbReference>
<sequence>MPNRLNEATSPYLLQHADNPVDWWEWEPEAFDEARRRDLPVLLSVGYAACHWCHVMAHESFENPDTAAVMNAHFVNIKVDREERPDIDSVYMNALQAMTGQGGWPMTVFLTPDAEPFYAGTYYPPRPRYQQPSFLQVLAAIDDAWRNRRTELTASAADLVDRLREQGALPAGSLPDAAVLDAAVVKLADDFDPRDGGFGGAPKFPPSMSLIQLLRHHARTDDRSALDMATVTCRTMAHGGIYDQLAGGFSRYSVDANWRVPHFEKMLYDNALLLRAYTQFWLATGEPLARRVAGETADWLISDLRTDDGAFASSLDADTEGEEGKFYAFTPEELNEILGAEDGEWAASVFKVTEEGTFEKGSSVLQLNPELAADDAPRFKSVRDRLLAAREQRTHPARDDKVVAAWNGLAITGLVHAGMALDRPELVEVATSAANFLLSTHAVEGDGQLRLLRTSRAGEPGSNAGVLEDYGCVAAAFIAVFSATGHRRWYDAAGSLCDSILDHFSSTSEDGTRQFHDTADDAEQLLLRPADPSDNASPSGRSAAADALLEFAAISGQARYREAAEQALGIYAPLAGAYPRAAGWGLAVAEAMADGPKEIAIVLPREDGAVGSGGTSRPDEKAFSRAGRASDAGQPGGSASDRVNDLIRAAWRSGAGGVIAIGHEGDPDPVPLLQDRPVASGKPTVYVCQGFVCRQPTTDPAELSRLLGAGAEPT</sequence>
<protein>
    <submittedName>
        <fullName evidence="3">Thioredoxin domain-containing protein</fullName>
    </submittedName>
</protein>
<dbReference type="CDD" id="cd02955">
    <property type="entry name" value="SSP411"/>
    <property type="match status" value="1"/>
</dbReference>